<dbReference type="GO" id="GO:0071555">
    <property type="term" value="P:cell wall organization"/>
    <property type="evidence" value="ECO:0007669"/>
    <property type="project" value="UniProtKB-KW"/>
</dbReference>
<keyword evidence="10" id="KW-1185">Reference proteome</keyword>
<reference evidence="9 10" key="1">
    <citation type="journal article" date="2015" name="Genome Announc.">
        <title>Expanding the biotechnology potential of lactobacilli through comparative genomics of 213 strains and associated genera.</title>
        <authorList>
            <person name="Sun Z."/>
            <person name="Harris H.M."/>
            <person name="McCann A."/>
            <person name="Guo C."/>
            <person name="Argimon S."/>
            <person name="Zhang W."/>
            <person name="Yang X."/>
            <person name="Jeffery I.B."/>
            <person name="Cooney J.C."/>
            <person name="Kagawa T.F."/>
            <person name="Liu W."/>
            <person name="Song Y."/>
            <person name="Salvetti E."/>
            <person name="Wrobel A."/>
            <person name="Rasinkangas P."/>
            <person name="Parkhill J."/>
            <person name="Rea M.C."/>
            <person name="O'Sullivan O."/>
            <person name="Ritari J."/>
            <person name="Douillard F.P."/>
            <person name="Paul Ross R."/>
            <person name="Yang R."/>
            <person name="Briner A.E."/>
            <person name="Felis G.E."/>
            <person name="de Vos W.M."/>
            <person name="Barrangou R."/>
            <person name="Klaenhammer T.R."/>
            <person name="Caufield P.W."/>
            <person name="Cui Y."/>
            <person name="Zhang H."/>
            <person name="O'Toole P.W."/>
        </authorList>
    </citation>
    <scope>NUCLEOTIDE SEQUENCE [LARGE SCALE GENOMIC DNA]</scope>
    <source>
        <strain evidence="9 10">DSM 15814</strain>
    </source>
</reference>
<dbReference type="GO" id="GO:0008360">
    <property type="term" value="P:regulation of cell shape"/>
    <property type="evidence" value="ECO:0007669"/>
    <property type="project" value="UniProtKB-KW"/>
</dbReference>
<name>A0A0R1RBR4_9LACO</name>
<dbReference type="PATRIC" id="fig|1114972.6.peg.2749"/>
<keyword evidence="7" id="KW-0961">Cell wall biogenesis/degradation</keyword>
<dbReference type="Gene3D" id="3.40.630.30">
    <property type="match status" value="2"/>
</dbReference>
<dbReference type="Gene3D" id="1.20.58.90">
    <property type="match status" value="1"/>
</dbReference>
<dbReference type="InterPro" id="IPR003447">
    <property type="entry name" value="FEMABX"/>
</dbReference>
<evidence type="ECO:0000313" key="9">
    <source>
        <dbReference type="EMBL" id="KRL54343.1"/>
    </source>
</evidence>
<dbReference type="PANTHER" id="PTHR36174:SF2">
    <property type="entry name" value="AMINOACYLTRANSFERASE FEMA"/>
    <property type="match status" value="1"/>
</dbReference>
<dbReference type="AlphaFoldDB" id="A0A0R1RBR4"/>
<sequence length="432" mass="49797">MVDAFLVSKKWNGVKMVQKVRELSAEEFGAFEEKCPYGSFYQSVEQGNLMLKEGHKATYMGLVDGDKIIVAGLLVGMKIHFGYRFDIYGGPLFMPGSETKANLSAFVEAVEEYVRKQNGMFLRLIPNLPVKTYNDAGELTASHFETLPALFKELGYDYQDYHAAGYDEATHVTHYEYKKDVRDMTEQTLEKSFDKKARYNIKKAKEFGVKLRDISFDELPEFKKDTAMTAERLHFPDKSLDYYQNVYREFGDKIRFVVAEIDSNEYIDSYQQKIKSTDDKIAALKAKNKGYEQNKIDDLERQKANHQKKIDVAKDLQKRYPAKFNVAGAMFVIQPQEIDYVFSYTNEEFKTFKGPFMLQDAMMKAAVDQKIPTYNFLGVAGLFDGSDGVFEFKQGFNGYTDEMIGEFSKVLIPWRYKLLNAIKTVLGRSKRF</sequence>
<gene>
    <name evidence="9" type="ORF">FD35_GL002683</name>
</gene>
<evidence type="ECO:0000256" key="8">
    <source>
        <dbReference type="SAM" id="Coils"/>
    </source>
</evidence>
<keyword evidence="2" id="KW-0963">Cytoplasm</keyword>
<dbReference type="Pfam" id="PF02388">
    <property type="entry name" value="FemAB"/>
    <property type="match status" value="1"/>
</dbReference>
<evidence type="ECO:0000256" key="6">
    <source>
        <dbReference type="ARBA" id="ARBA00023315"/>
    </source>
</evidence>
<evidence type="ECO:0000256" key="2">
    <source>
        <dbReference type="ARBA" id="ARBA00022490"/>
    </source>
</evidence>
<evidence type="ECO:0000256" key="5">
    <source>
        <dbReference type="ARBA" id="ARBA00022984"/>
    </source>
</evidence>
<evidence type="ECO:0000256" key="4">
    <source>
        <dbReference type="ARBA" id="ARBA00022960"/>
    </source>
</evidence>
<dbReference type="PANTHER" id="PTHR36174">
    <property type="entry name" value="LIPID II:GLYCINE GLYCYLTRANSFERASE"/>
    <property type="match status" value="1"/>
</dbReference>
<keyword evidence="5" id="KW-0573">Peptidoglycan synthesis</keyword>
<dbReference type="Proteomes" id="UP000051999">
    <property type="component" value="Unassembled WGS sequence"/>
</dbReference>
<dbReference type="GO" id="GO:0016874">
    <property type="term" value="F:ligase activity"/>
    <property type="evidence" value="ECO:0007669"/>
    <property type="project" value="UniProtKB-KW"/>
</dbReference>
<dbReference type="eggNOG" id="COG2348">
    <property type="taxonomic scope" value="Bacteria"/>
</dbReference>
<feature type="coiled-coil region" evidence="8">
    <location>
        <begin position="267"/>
        <end position="319"/>
    </location>
</feature>
<comment type="similarity">
    <text evidence="1">Belongs to the FemABX family.</text>
</comment>
<accession>A0A0R1RBR4</accession>
<proteinExistence type="inferred from homology"/>
<dbReference type="PROSITE" id="PS51191">
    <property type="entry name" value="FEMABX"/>
    <property type="match status" value="1"/>
</dbReference>
<protein>
    <submittedName>
        <fullName evidence="9">Trna-dependent lipid ii-ala--l-alanine ligase</fullName>
    </submittedName>
</protein>
<evidence type="ECO:0000256" key="3">
    <source>
        <dbReference type="ARBA" id="ARBA00022679"/>
    </source>
</evidence>
<keyword evidence="4" id="KW-0133">Cell shape</keyword>
<evidence type="ECO:0000256" key="1">
    <source>
        <dbReference type="ARBA" id="ARBA00009943"/>
    </source>
</evidence>
<comment type="caution">
    <text evidence="9">The sequence shown here is derived from an EMBL/GenBank/DDBJ whole genome shotgun (WGS) entry which is preliminary data.</text>
</comment>
<evidence type="ECO:0000256" key="7">
    <source>
        <dbReference type="ARBA" id="ARBA00023316"/>
    </source>
</evidence>
<keyword evidence="6" id="KW-0012">Acyltransferase</keyword>
<keyword evidence="8" id="KW-0175">Coiled coil</keyword>
<dbReference type="STRING" id="1114972.FD35_GL002683"/>
<dbReference type="GO" id="GO:0016755">
    <property type="term" value="F:aminoacyltransferase activity"/>
    <property type="evidence" value="ECO:0007669"/>
    <property type="project" value="InterPro"/>
</dbReference>
<dbReference type="EMBL" id="AZFF01000009">
    <property type="protein sequence ID" value="KRL54343.1"/>
    <property type="molecule type" value="Genomic_DNA"/>
</dbReference>
<organism evidence="9 10">
    <name type="scientific">Furfurilactobacillus rossiae DSM 15814</name>
    <dbReference type="NCBI Taxonomy" id="1114972"/>
    <lineage>
        <taxon>Bacteria</taxon>
        <taxon>Bacillati</taxon>
        <taxon>Bacillota</taxon>
        <taxon>Bacilli</taxon>
        <taxon>Lactobacillales</taxon>
        <taxon>Lactobacillaceae</taxon>
        <taxon>Furfurilactobacillus</taxon>
    </lineage>
</organism>
<keyword evidence="3" id="KW-0808">Transferase</keyword>
<dbReference type="InterPro" id="IPR050644">
    <property type="entry name" value="PG_Glycine_Bridge_Synth"/>
</dbReference>
<dbReference type="SUPFAM" id="SSF55729">
    <property type="entry name" value="Acyl-CoA N-acyltransferases (Nat)"/>
    <property type="match status" value="2"/>
</dbReference>
<keyword evidence="9" id="KW-0436">Ligase</keyword>
<dbReference type="InterPro" id="IPR016181">
    <property type="entry name" value="Acyl_CoA_acyltransferase"/>
</dbReference>
<evidence type="ECO:0000313" key="10">
    <source>
        <dbReference type="Proteomes" id="UP000051999"/>
    </source>
</evidence>
<dbReference type="GO" id="GO:0009252">
    <property type="term" value="P:peptidoglycan biosynthetic process"/>
    <property type="evidence" value="ECO:0007669"/>
    <property type="project" value="UniProtKB-KW"/>
</dbReference>